<protein>
    <recommendedName>
        <fullName evidence="4">Transmembrane protein</fullName>
    </recommendedName>
</protein>
<name>A0A396GQ08_MEDTR</name>
<organism evidence="2 3">
    <name type="scientific">Medicago truncatula</name>
    <name type="common">Barrel medic</name>
    <name type="synonym">Medicago tribuloides</name>
    <dbReference type="NCBI Taxonomy" id="3880"/>
    <lineage>
        <taxon>Eukaryota</taxon>
        <taxon>Viridiplantae</taxon>
        <taxon>Streptophyta</taxon>
        <taxon>Embryophyta</taxon>
        <taxon>Tracheophyta</taxon>
        <taxon>Spermatophyta</taxon>
        <taxon>Magnoliopsida</taxon>
        <taxon>eudicotyledons</taxon>
        <taxon>Gunneridae</taxon>
        <taxon>Pentapetalae</taxon>
        <taxon>rosids</taxon>
        <taxon>fabids</taxon>
        <taxon>Fabales</taxon>
        <taxon>Fabaceae</taxon>
        <taxon>Papilionoideae</taxon>
        <taxon>50 kb inversion clade</taxon>
        <taxon>NPAAA clade</taxon>
        <taxon>Hologalegina</taxon>
        <taxon>IRL clade</taxon>
        <taxon>Trifolieae</taxon>
        <taxon>Medicago</taxon>
    </lineage>
</organism>
<gene>
    <name evidence="2" type="ORF">MtrunA17_Chr8g0358621</name>
</gene>
<keyword evidence="1" id="KW-1133">Transmembrane helix</keyword>
<evidence type="ECO:0008006" key="4">
    <source>
        <dbReference type="Google" id="ProtNLM"/>
    </source>
</evidence>
<evidence type="ECO:0000313" key="3">
    <source>
        <dbReference type="Proteomes" id="UP000265566"/>
    </source>
</evidence>
<evidence type="ECO:0000313" key="2">
    <source>
        <dbReference type="EMBL" id="RHN40785.1"/>
    </source>
</evidence>
<dbReference type="EMBL" id="PSQE01000008">
    <property type="protein sequence ID" value="RHN40785.1"/>
    <property type="molecule type" value="Genomic_DNA"/>
</dbReference>
<dbReference type="Proteomes" id="UP000265566">
    <property type="component" value="Chromosome 8"/>
</dbReference>
<keyword evidence="1" id="KW-0812">Transmembrane</keyword>
<dbReference type="AlphaFoldDB" id="A0A396GQ08"/>
<feature type="transmembrane region" description="Helical" evidence="1">
    <location>
        <begin position="55"/>
        <end position="76"/>
    </location>
</feature>
<accession>A0A396GQ08</accession>
<comment type="caution">
    <text evidence="2">The sequence shown here is derived from an EMBL/GenBank/DDBJ whole genome shotgun (WGS) entry which is preliminary data.</text>
</comment>
<keyword evidence="1" id="KW-0472">Membrane</keyword>
<dbReference type="Gramene" id="rna46993">
    <property type="protein sequence ID" value="RHN40785.1"/>
    <property type="gene ID" value="gene46993"/>
</dbReference>
<reference evidence="3" key="1">
    <citation type="journal article" date="2018" name="Nat. Plants">
        <title>Whole-genome landscape of Medicago truncatula symbiotic genes.</title>
        <authorList>
            <person name="Pecrix Y."/>
            <person name="Staton S.E."/>
            <person name="Sallet E."/>
            <person name="Lelandais-Briere C."/>
            <person name="Moreau S."/>
            <person name="Carrere S."/>
            <person name="Blein T."/>
            <person name="Jardinaud M.F."/>
            <person name="Latrasse D."/>
            <person name="Zouine M."/>
            <person name="Zahm M."/>
            <person name="Kreplak J."/>
            <person name="Mayjonade B."/>
            <person name="Satge C."/>
            <person name="Perez M."/>
            <person name="Cauet S."/>
            <person name="Marande W."/>
            <person name="Chantry-Darmon C."/>
            <person name="Lopez-Roques C."/>
            <person name="Bouchez O."/>
            <person name="Berard A."/>
            <person name="Debelle F."/>
            <person name="Munos S."/>
            <person name="Bendahmane A."/>
            <person name="Berges H."/>
            <person name="Niebel A."/>
            <person name="Buitink J."/>
            <person name="Frugier F."/>
            <person name="Benhamed M."/>
            <person name="Crespi M."/>
            <person name="Gouzy J."/>
            <person name="Gamas P."/>
        </authorList>
    </citation>
    <scope>NUCLEOTIDE SEQUENCE [LARGE SCALE GENOMIC DNA]</scope>
    <source>
        <strain evidence="3">cv. Jemalong A17</strain>
    </source>
</reference>
<evidence type="ECO:0000256" key="1">
    <source>
        <dbReference type="SAM" id="Phobius"/>
    </source>
</evidence>
<feature type="transmembrane region" description="Helical" evidence="1">
    <location>
        <begin position="21"/>
        <end position="43"/>
    </location>
</feature>
<proteinExistence type="predicted"/>
<sequence>MVCPASVAVFMFLYQEPQCRSLEFILSLGFLIFMDWCFDILFWNVDIKNFTVFSLLLWIVFFKSYMFIFELLVLVFHN</sequence>